<evidence type="ECO:0000313" key="1">
    <source>
        <dbReference type="EMBL" id="KAK2548361.1"/>
    </source>
</evidence>
<proteinExistence type="predicted"/>
<dbReference type="CDD" id="cd22893">
    <property type="entry name" value="PlcA-like"/>
    <property type="match status" value="1"/>
</dbReference>
<dbReference type="InterPro" id="IPR049756">
    <property type="entry name" value="PlcA-like_dom"/>
</dbReference>
<keyword evidence="2" id="KW-1185">Reference proteome</keyword>
<name>A0AAD9PT13_ACRCE</name>
<dbReference type="EMBL" id="JARQWQ010000148">
    <property type="protein sequence ID" value="KAK2548361.1"/>
    <property type="molecule type" value="Genomic_DNA"/>
</dbReference>
<reference evidence="1" key="2">
    <citation type="journal article" date="2023" name="Science">
        <title>Genomic signatures of disease resistance in endangered staghorn corals.</title>
        <authorList>
            <person name="Vollmer S.V."/>
            <person name="Selwyn J.D."/>
            <person name="Despard B.A."/>
            <person name="Roesel C.L."/>
        </authorList>
    </citation>
    <scope>NUCLEOTIDE SEQUENCE</scope>
    <source>
        <strain evidence="1">K2</strain>
    </source>
</reference>
<evidence type="ECO:0000313" key="2">
    <source>
        <dbReference type="Proteomes" id="UP001249851"/>
    </source>
</evidence>
<dbReference type="Proteomes" id="UP001249851">
    <property type="component" value="Unassembled WGS sequence"/>
</dbReference>
<dbReference type="AlphaFoldDB" id="A0AAD9PT13"/>
<protein>
    <submittedName>
        <fullName evidence="1">Uncharacterized protein</fullName>
    </submittedName>
</protein>
<gene>
    <name evidence="1" type="ORF">P5673_031416</name>
</gene>
<sequence>MAAYSTLAHDHIKEEVDQILKIMTEEKGAIENELVEKWDKITGGKWIFGVPVVFGRVMKLAQNNYDHFMPSAEDAYLIGHQIALEKAKLASKAGTLEQQTKMLDEAYSVDAFACHFLTDSFSSGHLRTPRRELSRQVTPSLVGDYLCKYMHDEDNKYGLNVTNKRGEKWIAYGDGRLFDEESRENFKMAVAAVQASVNHIFEAFERSHKTSSSDRVTDYIPFVDPNARNNSPMFQVKDGILVRRTDLENLGDFTTTSNWFGMETVMKGRSYSPHGSVTGE</sequence>
<reference evidence="1" key="1">
    <citation type="journal article" date="2023" name="G3 (Bethesda)">
        <title>Whole genome assembly and annotation of the endangered Caribbean coral Acropora cervicornis.</title>
        <authorList>
            <person name="Selwyn J.D."/>
            <person name="Vollmer S.V."/>
        </authorList>
    </citation>
    <scope>NUCLEOTIDE SEQUENCE</scope>
    <source>
        <strain evidence="1">K2</strain>
    </source>
</reference>
<comment type="caution">
    <text evidence="1">The sequence shown here is derived from an EMBL/GenBank/DDBJ whole genome shotgun (WGS) entry which is preliminary data.</text>
</comment>
<organism evidence="1 2">
    <name type="scientific">Acropora cervicornis</name>
    <name type="common">Staghorn coral</name>
    <dbReference type="NCBI Taxonomy" id="6130"/>
    <lineage>
        <taxon>Eukaryota</taxon>
        <taxon>Metazoa</taxon>
        <taxon>Cnidaria</taxon>
        <taxon>Anthozoa</taxon>
        <taxon>Hexacorallia</taxon>
        <taxon>Scleractinia</taxon>
        <taxon>Astrocoeniina</taxon>
        <taxon>Acroporidae</taxon>
        <taxon>Acropora</taxon>
    </lineage>
</organism>
<accession>A0AAD9PT13</accession>